<accession>A0A8K0W4I5</accession>
<dbReference type="Proteomes" id="UP000813461">
    <property type="component" value="Unassembled WGS sequence"/>
</dbReference>
<name>A0A8K0W4I5_9PLEO</name>
<feature type="compositionally biased region" description="Polar residues" evidence="1">
    <location>
        <begin position="1"/>
        <end position="18"/>
    </location>
</feature>
<dbReference type="AlphaFoldDB" id="A0A8K0W4I5"/>
<feature type="region of interest" description="Disordered" evidence="1">
    <location>
        <begin position="1"/>
        <end position="37"/>
    </location>
</feature>
<dbReference type="OrthoDB" id="5418434at2759"/>
<keyword evidence="3" id="KW-1185">Reference proteome</keyword>
<evidence type="ECO:0008006" key="4">
    <source>
        <dbReference type="Google" id="ProtNLM"/>
    </source>
</evidence>
<protein>
    <recommendedName>
        <fullName evidence="4">Mediator complex subunit 11</fullName>
    </recommendedName>
</protein>
<sequence length="207" mass="22511">MSSTDGQTKPEQQDTTNPKQEDASATPAKASESQDPQTYRQIAASHIDALTRVNEMLPKLLIYSAAMISQLTNNPVETNQTKGKPDTVNNRQNALWTNAFYVGMTIKVIRDNLFEQIEDLERYGVIPAKHPRYTPLPGQGQAAKEHDPEASVKNGGYGDFDVGVLNARAASGHTGAEDMLDRVKALVEDLAKRSGIDIDGGEMVVDG</sequence>
<comment type="caution">
    <text evidence="2">The sequence shown here is derived from an EMBL/GenBank/DDBJ whole genome shotgun (WGS) entry which is preliminary data.</text>
</comment>
<gene>
    <name evidence="2" type="ORF">FB567DRAFT_16026</name>
</gene>
<reference evidence="2" key="1">
    <citation type="journal article" date="2021" name="Nat. Commun.">
        <title>Genetic determinants of endophytism in the Arabidopsis root mycobiome.</title>
        <authorList>
            <person name="Mesny F."/>
            <person name="Miyauchi S."/>
            <person name="Thiergart T."/>
            <person name="Pickel B."/>
            <person name="Atanasova L."/>
            <person name="Karlsson M."/>
            <person name="Huettel B."/>
            <person name="Barry K.W."/>
            <person name="Haridas S."/>
            <person name="Chen C."/>
            <person name="Bauer D."/>
            <person name="Andreopoulos W."/>
            <person name="Pangilinan J."/>
            <person name="LaButti K."/>
            <person name="Riley R."/>
            <person name="Lipzen A."/>
            <person name="Clum A."/>
            <person name="Drula E."/>
            <person name="Henrissat B."/>
            <person name="Kohler A."/>
            <person name="Grigoriev I.V."/>
            <person name="Martin F.M."/>
            <person name="Hacquard S."/>
        </authorList>
    </citation>
    <scope>NUCLEOTIDE SEQUENCE</scope>
    <source>
        <strain evidence="2">MPI-SDFR-AT-0120</strain>
    </source>
</reference>
<organism evidence="2 3">
    <name type="scientific">Paraphoma chrysanthemicola</name>
    <dbReference type="NCBI Taxonomy" id="798071"/>
    <lineage>
        <taxon>Eukaryota</taxon>
        <taxon>Fungi</taxon>
        <taxon>Dikarya</taxon>
        <taxon>Ascomycota</taxon>
        <taxon>Pezizomycotina</taxon>
        <taxon>Dothideomycetes</taxon>
        <taxon>Pleosporomycetidae</taxon>
        <taxon>Pleosporales</taxon>
        <taxon>Pleosporineae</taxon>
        <taxon>Phaeosphaeriaceae</taxon>
        <taxon>Paraphoma</taxon>
    </lineage>
</organism>
<proteinExistence type="predicted"/>
<evidence type="ECO:0000256" key="1">
    <source>
        <dbReference type="SAM" id="MobiDB-lite"/>
    </source>
</evidence>
<evidence type="ECO:0000313" key="2">
    <source>
        <dbReference type="EMBL" id="KAH7094928.1"/>
    </source>
</evidence>
<dbReference type="EMBL" id="JAGMVJ010000001">
    <property type="protein sequence ID" value="KAH7094928.1"/>
    <property type="molecule type" value="Genomic_DNA"/>
</dbReference>
<evidence type="ECO:0000313" key="3">
    <source>
        <dbReference type="Proteomes" id="UP000813461"/>
    </source>
</evidence>